<evidence type="ECO:0000256" key="5">
    <source>
        <dbReference type="HAMAP-Rule" id="MF_00681"/>
    </source>
</evidence>
<feature type="active site" description="Proton acceptor" evidence="5 6">
    <location>
        <position position="86"/>
    </location>
</feature>
<evidence type="ECO:0000256" key="6">
    <source>
        <dbReference type="PIRSR" id="PIRSR015957-1"/>
    </source>
</evidence>
<dbReference type="EMBL" id="CP001899">
    <property type="protein sequence ID" value="ADC64550.1"/>
    <property type="molecule type" value="Genomic_DNA"/>
</dbReference>
<dbReference type="InterPro" id="IPR007565">
    <property type="entry name" value="4HFCP_synth"/>
</dbReference>
<evidence type="ECO:0000313" key="7">
    <source>
        <dbReference type="EMBL" id="ADC64550.1"/>
    </source>
</evidence>
<dbReference type="GO" id="GO:2001120">
    <property type="term" value="P:methanofuran biosynthetic process"/>
    <property type="evidence" value="ECO:0007669"/>
    <property type="project" value="UniProtKB-UniRule"/>
</dbReference>
<dbReference type="InterPro" id="IPR011060">
    <property type="entry name" value="RibuloseP-bd_barrel"/>
</dbReference>
<keyword evidence="8" id="KW-1185">Reference proteome</keyword>
<accession>D3S2M0</accession>
<dbReference type="KEGG" id="fpl:Ferp_0372"/>
<dbReference type="EC" id="4.2.3.153" evidence="5"/>
<evidence type="ECO:0000256" key="4">
    <source>
        <dbReference type="ARBA" id="ARBA00047628"/>
    </source>
</evidence>
<comment type="pathway">
    <text evidence="5">Cofactor biosynthesis; methanofuran biosynthesis.</text>
</comment>
<dbReference type="eggNOG" id="arCOG04482">
    <property type="taxonomic scope" value="Archaea"/>
</dbReference>
<dbReference type="OrthoDB" id="81473at2157"/>
<organism evidence="7 8">
    <name type="scientific">Ferroglobus placidus (strain DSM 10642 / AEDII12DO)</name>
    <dbReference type="NCBI Taxonomy" id="589924"/>
    <lineage>
        <taxon>Archaea</taxon>
        <taxon>Methanobacteriati</taxon>
        <taxon>Methanobacteriota</taxon>
        <taxon>Archaeoglobi</taxon>
        <taxon>Archaeoglobales</taxon>
        <taxon>Archaeoglobaceae</taxon>
        <taxon>Ferroglobus</taxon>
    </lineage>
</organism>
<dbReference type="AlphaFoldDB" id="D3S2M0"/>
<gene>
    <name evidence="5" type="primary">mfnB</name>
    <name evidence="7" type="ordered locus">Ferp_0372</name>
</gene>
<dbReference type="SUPFAM" id="SSF51569">
    <property type="entry name" value="Aldolase"/>
    <property type="match status" value="1"/>
</dbReference>
<dbReference type="Pfam" id="PF04476">
    <property type="entry name" value="4HFCP_synth"/>
    <property type="match status" value="1"/>
</dbReference>
<reference evidence="8" key="1">
    <citation type="submission" date="2010-02" db="EMBL/GenBank/DDBJ databases">
        <title>Complete sequence of Ferroglobus placidus DSM 10642.</title>
        <authorList>
            <consortium name="US DOE Joint Genome Institute"/>
            <person name="Lucas S."/>
            <person name="Copeland A."/>
            <person name="Lapidus A."/>
            <person name="Cheng J.-F."/>
            <person name="Bruce D."/>
            <person name="Goodwin L."/>
            <person name="Pitluck S."/>
            <person name="Saunders E."/>
            <person name="Brettin T."/>
            <person name="Detter J.C."/>
            <person name="Han C."/>
            <person name="Tapia R."/>
            <person name="Larimer F."/>
            <person name="Land M."/>
            <person name="Hauser L."/>
            <person name="Kyrpides N."/>
            <person name="Ivanova N."/>
            <person name="Holmes D."/>
            <person name="Lovley D."/>
            <person name="Kyrpides N."/>
            <person name="Anderson I.J."/>
            <person name="Woyke T."/>
        </authorList>
    </citation>
    <scope>NUCLEOTIDE SEQUENCE [LARGE SCALE GENOMIC DNA]</scope>
    <source>
        <strain evidence="8">DSM 10642 / AEDII12DO</strain>
    </source>
</reference>
<comment type="catalytic activity">
    <reaction evidence="4 5">
        <text>2 D-glyceraldehyde 3-phosphate = 4-(hydroxymethyl)-2-furancarboxaldehyde phosphate + phosphate + 2 H2O</text>
        <dbReference type="Rhea" id="RHEA:43536"/>
        <dbReference type="ChEBI" id="CHEBI:15377"/>
        <dbReference type="ChEBI" id="CHEBI:43474"/>
        <dbReference type="ChEBI" id="CHEBI:59776"/>
        <dbReference type="ChEBI" id="CHEBI:83407"/>
        <dbReference type="EC" id="4.2.3.153"/>
    </reaction>
</comment>
<sequence length="234" mass="25633">MKVLVSPMNLEEALECIRGGADIIDVKNPAEGSLGANFPHVIKEVSEIVKKSGREVSATIGDMEFKPGTASLAALGAAYSGADYIKVGLYGVRNEREVYEMMKEVVRAVKDFDEGKKVVAAAYGDYTRVNSVSPFEIPEASYKAGADGIMVDTAIKDGKDIFSFMKFEELERFIEEAHKRGMFCAIAGSLKWEHIDVLKKLNPDIIGVRTMVCESGRNSSIKAELVEKLTQALR</sequence>
<proteinExistence type="inferred from homology"/>
<dbReference type="GO" id="GO:0016830">
    <property type="term" value="F:carbon-carbon lyase activity"/>
    <property type="evidence" value="ECO:0007669"/>
    <property type="project" value="UniProtKB-UniRule"/>
</dbReference>
<keyword evidence="2 5" id="KW-0456">Lyase</keyword>
<dbReference type="PaxDb" id="589924-Ferp_0372"/>
<dbReference type="NCBIfam" id="NF002575">
    <property type="entry name" value="PRK02227.1-3"/>
    <property type="match status" value="1"/>
</dbReference>
<dbReference type="Proteomes" id="UP000002613">
    <property type="component" value="Chromosome"/>
</dbReference>
<dbReference type="GeneID" id="8777870"/>
<comment type="function">
    <text evidence="1 5">Catalyzes the formation of 4-(hydroxymethyl)-2-furancarboxaldehyde phosphate (4-HFC-P) from two molecules of glyceraldehyde-3-P (GA-3-P).</text>
</comment>
<keyword evidence="3 5" id="KW-0704">Schiff base</keyword>
<dbReference type="STRING" id="589924.Ferp_0372"/>
<evidence type="ECO:0000256" key="1">
    <source>
        <dbReference type="ARBA" id="ARBA00003810"/>
    </source>
</evidence>
<feature type="active site" description="Schiff-base intermediate with substrate" evidence="5 6">
    <location>
        <position position="27"/>
    </location>
</feature>
<dbReference type="RefSeq" id="WP_012964897.1">
    <property type="nucleotide sequence ID" value="NC_013849.1"/>
</dbReference>
<dbReference type="HOGENOM" id="CLU_068659_0_0_2"/>
<protein>
    <recommendedName>
        <fullName evidence="5">(5-formylfuran-3-yl)methyl phosphate synthase</fullName>
        <ecNumber evidence="5">4.2.3.153</ecNumber>
    </recommendedName>
    <alternativeName>
        <fullName evidence="5">4-(hydroxymethyl)-2-furancarboxaldehyde-phosphate synthase</fullName>
        <shortName evidence="5">4-HFC-P synthase</shortName>
    </alternativeName>
</protein>
<name>D3S2M0_FERPA</name>
<dbReference type="InterPro" id="IPR035081">
    <property type="entry name" value="4HFCP_synth_arc"/>
</dbReference>
<dbReference type="UniPathway" id="UPA00080"/>
<evidence type="ECO:0000256" key="2">
    <source>
        <dbReference type="ARBA" id="ARBA00023239"/>
    </source>
</evidence>
<reference evidence="7 8" key="2">
    <citation type="journal article" date="2011" name="Stand. Genomic Sci.">
        <title>Complete genome sequence of Ferroglobus placidus AEDII12DO.</title>
        <authorList>
            <person name="Anderson I."/>
            <person name="Risso C."/>
            <person name="Holmes D."/>
            <person name="Lucas S."/>
            <person name="Copeland A."/>
            <person name="Lapidus A."/>
            <person name="Cheng J.F."/>
            <person name="Bruce D."/>
            <person name="Goodwin L."/>
            <person name="Pitluck S."/>
            <person name="Saunders E."/>
            <person name="Brettin T."/>
            <person name="Detter J.C."/>
            <person name="Han C."/>
            <person name="Tapia R."/>
            <person name="Larimer F."/>
            <person name="Land M."/>
            <person name="Hauser L."/>
            <person name="Woyke T."/>
            <person name="Lovley D."/>
            <person name="Kyrpides N."/>
            <person name="Ivanova N."/>
        </authorList>
    </citation>
    <scope>NUCLEOTIDE SEQUENCE [LARGE SCALE GENOMIC DNA]</scope>
    <source>
        <strain evidence="8">DSM 10642 / AEDII12DO</strain>
    </source>
</reference>
<evidence type="ECO:0000313" key="8">
    <source>
        <dbReference type="Proteomes" id="UP000002613"/>
    </source>
</evidence>
<dbReference type="SUPFAM" id="SSF51366">
    <property type="entry name" value="Ribulose-phoshate binding barrel"/>
    <property type="match status" value="1"/>
</dbReference>
<dbReference type="PIRSF" id="PIRSF015957">
    <property type="entry name" value="UCP015957"/>
    <property type="match status" value="1"/>
</dbReference>
<dbReference type="HAMAP" id="MF_00681">
    <property type="entry name" value="MfnB"/>
    <property type="match status" value="1"/>
</dbReference>
<dbReference type="CDD" id="cd00945">
    <property type="entry name" value="Aldolase_Class_I"/>
    <property type="match status" value="1"/>
</dbReference>
<evidence type="ECO:0000256" key="3">
    <source>
        <dbReference type="ARBA" id="ARBA00023270"/>
    </source>
</evidence>
<comment type="similarity">
    <text evidence="5">Belongs to the MfnB family.</text>
</comment>